<name>A0ABW7R5F7_9ACTN</name>
<proteinExistence type="predicted"/>
<dbReference type="RefSeq" id="WP_397718501.1">
    <property type="nucleotide sequence ID" value="NZ_JBIRGN010000012.1"/>
</dbReference>
<comment type="caution">
    <text evidence="1">The sequence shown here is derived from an EMBL/GenBank/DDBJ whole genome shotgun (WGS) entry which is preliminary data.</text>
</comment>
<organism evidence="1 2">
    <name type="scientific">Streptomyces longisporoflavus</name>
    <dbReference type="NCBI Taxonomy" id="28044"/>
    <lineage>
        <taxon>Bacteria</taxon>
        <taxon>Bacillati</taxon>
        <taxon>Actinomycetota</taxon>
        <taxon>Actinomycetes</taxon>
        <taxon>Kitasatosporales</taxon>
        <taxon>Streptomycetaceae</taxon>
        <taxon>Streptomyces</taxon>
    </lineage>
</organism>
<keyword evidence="2" id="KW-1185">Reference proteome</keyword>
<gene>
    <name evidence="1" type="ORF">ACH4F9_41810</name>
</gene>
<sequence>MPAITRTAALPTDALSTMDGHPVLVLDRTPIRFPAPLAVLLTELLHRPVAG</sequence>
<reference evidence="1 2" key="1">
    <citation type="submission" date="2024-10" db="EMBL/GenBank/DDBJ databases">
        <title>The Natural Products Discovery Center: Release of the First 8490 Sequenced Strains for Exploring Actinobacteria Biosynthetic Diversity.</title>
        <authorList>
            <person name="Kalkreuter E."/>
            <person name="Kautsar S.A."/>
            <person name="Yang D."/>
            <person name="Bader C.D."/>
            <person name="Teijaro C.N."/>
            <person name="Fluegel L."/>
            <person name="Davis C.M."/>
            <person name="Simpson J.R."/>
            <person name="Lauterbach L."/>
            <person name="Steele A.D."/>
            <person name="Gui C."/>
            <person name="Meng S."/>
            <person name="Li G."/>
            <person name="Viehrig K."/>
            <person name="Ye F."/>
            <person name="Su P."/>
            <person name="Kiefer A.F."/>
            <person name="Nichols A."/>
            <person name="Cepeda A.J."/>
            <person name="Yan W."/>
            <person name="Fan B."/>
            <person name="Jiang Y."/>
            <person name="Adhikari A."/>
            <person name="Zheng C.-J."/>
            <person name="Schuster L."/>
            <person name="Cowan T.M."/>
            <person name="Smanski M.J."/>
            <person name="Chevrette M.G."/>
            <person name="De Carvalho L.P.S."/>
            <person name="Shen B."/>
        </authorList>
    </citation>
    <scope>NUCLEOTIDE SEQUENCE [LARGE SCALE GENOMIC DNA]</scope>
    <source>
        <strain evidence="1 2">NPDC017990</strain>
    </source>
</reference>
<protein>
    <submittedName>
        <fullName evidence="1">Uncharacterized protein</fullName>
    </submittedName>
</protein>
<dbReference type="Proteomes" id="UP001610818">
    <property type="component" value="Unassembled WGS sequence"/>
</dbReference>
<evidence type="ECO:0000313" key="1">
    <source>
        <dbReference type="EMBL" id="MFH8551535.1"/>
    </source>
</evidence>
<evidence type="ECO:0000313" key="2">
    <source>
        <dbReference type="Proteomes" id="UP001610818"/>
    </source>
</evidence>
<accession>A0ABW7R5F7</accession>
<dbReference type="EMBL" id="JBIRGQ010000012">
    <property type="protein sequence ID" value="MFH8551535.1"/>
    <property type="molecule type" value="Genomic_DNA"/>
</dbReference>